<dbReference type="PANTHER" id="PTHR21530:SF7">
    <property type="entry name" value="TRAB DOMAIN-CONTAINING PROTEIN"/>
    <property type="match status" value="1"/>
</dbReference>
<protein>
    <submittedName>
        <fullName evidence="2">Pheromone shutdown-related protein TraB</fullName>
    </submittedName>
</protein>
<evidence type="ECO:0000313" key="2">
    <source>
        <dbReference type="EMBL" id="SDI35656.1"/>
    </source>
</evidence>
<dbReference type="InterPro" id="IPR005230">
    <property type="entry name" value="TraB_bac"/>
</dbReference>
<keyword evidence="1" id="KW-0472">Membrane</keyword>
<dbReference type="PANTHER" id="PTHR21530">
    <property type="entry name" value="PHEROMONE SHUTDOWN PROTEIN"/>
    <property type="match status" value="1"/>
</dbReference>
<keyword evidence="1" id="KW-0812">Transmembrane</keyword>
<dbReference type="STRING" id="568899.SAMN05192534_13813"/>
<feature type="transmembrane region" description="Helical" evidence="1">
    <location>
        <begin position="246"/>
        <end position="267"/>
    </location>
</feature>
<dbReference type="InterPro" id="IPR002816">
    <property type="entry name" value="TraB/PrgY/GumN_fam"/>
</dbReference>
<organism evidence="2 3">
    <name type="scientific">Alteribacillus persepolensis</name>
    <dbReference type="NCBI Taxonomy" id="568899"/>
    <lineage>
        <taxon>Bacteria</taxon>
        <taxon>Bacillati</taxon>
        <taxon>Bacillota</taxon>
        <taxon>Bacilli</taxon>
        <taxon>Bacillales</taxon>
        <taxon>Bacillaceae</taxon>
        <taxon>Alteribacillus</taxon>
    </lineage>
</organism>
<dbReference type="InterPro" id="IPR046345">
    <property type="entry name" value="TraB_PrgY-like"/>
</dbReference>
<dbReference type="Pfam" id="PF01963">
    <property type="entry name" value="TraB_PrgY_gumN"/>
    <property type="match status" value="1"/>
</dbReference>
<evidence type="ECO:0000313" key="3">
    <source>
        <dbReference type="Proteomes" id="UP000199163"/>
    </source>
</evidence>
<dbReference type="CDD" id="cd14726">
    <property type="entry name" value="TraB_PrgY-like"/>
    <property type="match status" value="1"/>
</dbReference>
<evidence type="ECO:0000256" key="1">
    <source>
        <dbReference type="SAM" id="Phobius"/>
    </source>
</evidence>
<accession>A0A1G8JWR6</accession>
<feature type="transmembrane region" description="Helical" evidence="1">
    <location>
        <begin position="360"/>
        <end position="387"/>
    </location>
</feature>
<dbReference type="AlphaFoldDB" id="A0A1G8JWR6"/>
<proteinExistence type="predicted"/>
<name>A0A1G8JWR6_9BACI</name>
<keyword evidence="3" id="KW-1185">Reference proteome</keyword>
<gene>
    <name evidence="2" type="ORF">SAMN05192534_13813</name>
</gene>
<dbReference type="OrthoDB" id="9809330at2"/>
<keyword evidence="1" id="KW-1133">Transmembrane helix</keyword>
<reference evidence="3" key="1">
    <citation type="submission" date="2016-10" db="EMBL/GenBank/DDBJ databases">
        <authorList>
            <person name="Varghese N."/>
            <person name="Submissions S."/>
        </authorList>
    </citation>
    <scope>NUCLEOTIDE SEQUENCE [LARGE SCALE GENOMIC DNA]</scope>
    <source>
        <strain evidence="3">DSM 21632</strain>
    </source>
</reference>
<sequence>MAAEQENITRLEVNGKEIILIGTAHVSKQSAEQVKEVIEAEQPDSVCVELDDQRYQSIVNRDKWKNMDIFNVIKEKKATLLLMNLIISSYQKRMGSQFGVEPGQEMMQGIESAKEAGAELVLADRDIQTTFARIWHGVGFTGKMKLFFQLFSSFFYNEKITEAELEKMKSQDMLDSMLNELTVHFPRLKKPLIDERDQYLSQKIKRAPGKKVVAVLGAAHVPGVTKEIETDHNLAELMKRPKKSKVPAMIAWSIPLIILAVIAYTFTANPDAGVQQSISWLLWNGSFSALGAAIAWSHPLAVLTAFVAAPLTSLYPLLAAGWFAGIVQAYLRRPSVHDFERLNEDVYQFKGFWQNRATRILLTVVLANLGSTLGTIIGGADVIRLFFENV</sequence>
<dbReference type="Proteomes" id="UP000199163">
    <property type="component" value="Unassembled WGS sequence"/>
</dbReference>
<dbReference type="EMBL" id="FNDK01000038">
    <property type="protein sequence ID" value="SDI35656.1"/>
    <property type="molecule type" value="Genomic_DNA"/>
</dbReference>
<dbReference type="RefSeq" id="WP_091276713.1">
    <property type="nucleotide sequence ID" value="NZ_FNDK01000038.1"/>
</dbReference>
<dbReference type="NCBIfam" id="TIGR00261">
    <property type="entry name" value="traB"/>
    <property type="match status" value="1"/>
</dbReference>